<keyword evidence="2" id="KW-1185">Reference proteome</keyword>
<dbReference type="InterPro" id="IPR050509">
    <property type="entry name" value="CoA-transferase_III"/>
</dbReference>
<accession>A0A1T4PBX3</accession>
<name>A0A1T4PBX3_9GAMM</name>
<dbReference type="PANTHER" id="PTHR48228">
    <property type="entry name" value="SUCCINYL-COA--D-CITRAMALATE COA-TRANSFERASE"/>
    <property type="match status" value="1"/>
</dbReference>
<dbReference type="SUPFAM" id="SSF89796">
    <property type="entry name" value="CoA-transferase family III (CaiB/BaiF)"/>
    <property type="match status" value="1"/>
</dbReference>
<organism evidence="1 2">
    <name type="scientific">Oceanospirillum multiglobuliferum</name>
    <dbReference type="NCBI Taxonomy" id="64969"/>
    <lineage>
        <taxon>Bacteria</taxon>
        <taxon>Pseudomonadati</taxon>
        <taxon>Pseudomonadota</taxon>
        <taxon>Gammaproteobacteria</taxon>
        <taxon>Oceanospirillales</taxon>
        <taxon>Oceanospirillaceae</taxon>
        <taxon>Oceanospirillum</taxon>
    </lineage>
</organism>
<dbReference type="GO" id="GO:0003824">
    <property type="term" value="F:catalytic activity"/>
    <property type="evidence" value="ECO:0007669"/>
    <property type="project" value="InterPro"/>
</dbReference>
<sequence>MKALQGLKILDFSTLLPGPYATMLLANMGATVLSVESPTRPDLVKGLEPQIDGQSAAYRQLNQKKNHLALDLKDPKSVAKVHQLVQEYNIIVEQFRPGVMSRLGVGYKELKAINPKIIYCSITGYGQSGPYRDRAGHDINYLALSGLVHYSRRKGHAPVPQGMQIADVAGGSHHAVMAILAAVIHRQTTGEGQYIDISMTDAAFALNAMAGATALAGGEQPEAETGWLNGGTFYDYYETEDGRYMAVGSLEPQFQKSLLACLNLESLTEACTDFRPKSQAKVKKAIAEAFLRHSFSHWCEVFSEVDACVEPVLSFDEAQHHVQLVARGVTQKQGELKQLSPPFRLK</sequence>
<dbReference type="PANTHER" id="PTHR48228:SF5">
    <property type="entry name" value="ALPHA-METHYLACYL-COA RACEMASE"/>
    <property type="match status" value="1"/>
</dbReference>
<dbReference type="EMBL" id="MTSM01000008">
    <property type="protein sequence ID" value="OPX55608.1"/>
    <property type="molecule type" value="Genomic_DNA"/>
</dbReference>
<dbReference type="InterPro" id="IPR003673">
    <property type="entry name" value="CoA-Trfase_fam_III"/>
</dbReference>
<protein>
    <submittedName>
        <fullName evidence="1">Carnitine dehydratase</fullName>
    </submittedName>
</protein>
<dbReference type="RefSeq" id="WP_078745038.1">
    <property type="nucleotide sequence ID" value="NZ_FUXG01000008.1"/>
</dbReference>
<evidence type="ECO:0000313" key="2">
    <source>
        <dbReference type="Proteomes" id="UP000191418"/>
    </source>
</evidence>
<reference evidence="1 2" key="1">
    <citation type="submission" date="2017-01" db="EMBL/GenBank/DDBJ databases">
        <title>Genome Sequencing of a Marine Spirillum, Oceanospirillum multiglobuliferum ATCC 33336, from Japan.</title>
        <authorList>
            <person name="Carney J.G."/>
            <person name="Trachtenberg A.M."/>
            <person name="Rheaume B.A."/>
            <person name="Linnane J.D."/>
            <person name="Pitts N.L."/>
            <person name="Mykles D.L."/>
            <person name="Maclea K.S."/>
        </authorList>
    </citation>
    <scope>NUCLEOTIDE SEQUENCE [LARGE SCALE GENOMIC DNA]</scope>
    <source>
        <strain evidence="1 2">ATCC 33336</strain>
    </source>
</reference>
<dbReference type="Gene3D" id="3.40.50.10540">
    <property type="entry name" value="Crotonobetainyl-coa:carnitine coa-transferase, domain 1"/>
    <property type="match status" value="1"/>
</dbReference>
<dbReference type="Pfam" id="PF02515">
    <property type="entry name" value="CoA_transf_3"/>
    <property type="match status" value="1"/>
</dbReference>
<dbReference type="AlphaFoldDB" id="A0A1T4PBX3"/>
<evidence type="ECO:0000313" key="1">
    <source>
        <dbReference type="EMBL" id="OPX55608.1"/>
    </source>
</evidence>
<dbReference type="InterPro" id="IPR044855">
    <property type="entry name" value="CoA-Trfase_III_dom3_sf"/>
</dbReference>
<dbReference type="Proteomes" id="UP000191418">
    <property type="component" value="Unassembled WGS sequence"/>
</dbReference>
<proteinExistence type="predicted"/>
<dbReference type="OrthoDB" id="9058532at2"/>
<dbReference type="InterPro" id="IPR023606">
    <property type="entry name" value="CoA-Trfase_III_dom_1_sf"/>
</dbReference>
<dbReference type="STRING" id="64969.SAMN02745127_01424"/>
<comment type="caution">
    <text evidence="1">The sequence shown here is derived from an EMBL/GenBank/DDBJ whole genome shotgun (WGS) entry which is preliminary data.</text>
</comment>
<dbReference type="Gene3D" id="3.30.1540.10">
    <property type="entry name" value="formyl-coa transferase, domain 3"/>
    <property type="match status" value="1"/>
</dbReference>
<gene>
    <name evidence="1" type="ORF">BTE48_08320</name>
</gene>